<protein>
    <submittedName>
        <fullName evidence="6">Uncharacterized protein</fullName>
    </submittedName>
</protein>
<evidence type="ECO:0000256" key="5">
    <source>
        <dbReference type="SAM" id="Phobius"/>
    </source>
</evidence>
<sequence length="85" mass="8930">GTTIAPWQLFFQQSNVIDKRITTRWLKYEFADTAIGAVLTTAGAGALMVATAFAFSHSGLAGQFGSGLTVAEGLSRRVGVGRPGR</sequence>
<dbReference type="Pfam" id="PF01566">
    <property type="entry name" value="Nramp"/>
    <property type="match status" value="1"/>
</dbReference>
<feature type="transmembrane region" description="Helical" evidence="5">
    <location>
        <begin position="34"/>
        <end position="55"/>
    </location>
</feature>
<accession>T1BRT6</accession>
<organism evidence="6">
    <name type="scientific">mine drainage metagenome</name>
    <dbReference type="NCBI Taxonomy" id="410659"/>
    <lineage>
        <taxon>unclassified sequences</taxon>
        <taxon>metagenomes</taxon>
        <taxon>ecological metagenomes</taxon>
    </lineage>
</organism>
<evidence type="ECO:0000256" key="3">
    <source>
        <dbReference type="ARBA" id="ARBA00022989"/>
    </source>
</evidence>
<dbReference type="EMBL" id="AUZX01008172">
    <property type="protein sequence ID" value="EQD56680.1"/>
    <property type="molecule type" value="Genomic_DNA"/>
</dbReference>
<name>T1BRT6_9ZZZZ</name>
<dbReference type="InterPro" id="IPR001046">
    <property type="entry name" value="NRAMP_fam"/>
</dbReference>
<gene>
    <name evidence="6" type="ORF">B1A_11425</name>
</gene>
<reference evidence="6" key="2">
    <citation type="journal article" date="2014" name="ISME J.">
        <title>Microbial stratification in low pH oxic and suboxic macroscopic growths along an acid mine drainage.</title>
        <authorList>
            <person name="Mendez-Garcia C."/>
            <person name="Mesa V."/>
            <person name="Sprenger R.R."/>
            <person name="Richter M."/>
            <person name="Diez M.S."/>
            <person name="Solano J."/>
            <person name="Bargiela R."/>
            <person name="Golyshina O.V."/>
            <person name="Manteca A."/>
            <person name="Ramos J.L."/>
            <person name="Gallego J.R."/>
            <person name="Llorente I."/>
            <person name="Martins Dos Santos V.A."/>
            <person name="Jensen O.N."/>
            <person name="Pelaez A.I."/>
            <person name="Sanchez J."/>
            <person name="Ferrer M."/>
        </authorList>
    </citation>
    <scope>NUCLEOTIDE SEQUENCE</scope>
</reference>
<dbReference type="AlphaFoldDB" id="T1BRT6"/>
<evidence type="ECO:0000313" key="6">
    <source>
        <dbReference type="EMBL" id="EQD56680.1"/>
    </source>
</evidence>
<comment type="caution">
    <text evidence="6">The sequence shown here is derived from an EMBL/GenBank/DDBJ whole genome shotgun (WGS) entry which is preliminary data.</text>
</comment>
<keyword evidence="2 5" id="KW-0812">Transmembrane</keyword>
<evidence type="ECO:0000256" key="4">
    <source>
        <dbReference type="ARBA" id="ARBA00023136"/>
    </source>
</evidence>
<proteinExistence type="predicted"/>
<dbReference type="GO" id="GO:0046873">
    <property type="term" value="F:metal ion transmembrane transporter activity"/>
    <property type="evidence" value="ECO:0007669"/>
    <property type="project" value="InterPro"/>
</dbReference>
<evidence type="ECO:0000256" key="2">
    <source>
        <dbReference type="ARBA" id="ARBA00022692"/>
    </source>
</evidence>
<comment type="subcellular location">
    <subcellularLocation>
        <location evidence="1">Membrane</location>
        <topology evidence="1">Multi-pass membrane protein</topology>
    </subcellularLocation>
</comment>
<feature type="non-terminal residue" evidence="6">
    <location>
        <position position="85"/>
    </location>
</feature>
<feature type="non-terminal residue" evidence="6">
    <location>
        <position position="1"/>
    </location>
</feature>
<dbReference type="GO" id="GO:0016020">
    <property type="term" value="C:membrane"/>
    <property type="evidence" value="ECO:0007669"/>
    <property type="project" value="UniProtKB-SubCell"/>
</dbReference>
<keyword evidence="4 5" id="KW-0472">Membrane</keyword>
<evidence type="ECO:0000256" key="1">
    <source>
        <dbReference type="ARBA" id="ARBA00004141"/>
    </source>
</evidence>
<keyword evidence="3 5" id="KW-1133">Transmembrane helix</keyword>
<reference evidence="6" key="1">
    <citation type="submission" date="2013-08" db="EMBL/GenBank/DDBJ databases">
        <authorList>
            <person name="Mendez C."/>
            <person name="Richter M."/>
            <person name="Ferrer M."/>
            <person name="Sanchez J."/>
        </authorList>
    </citation>
    <scope>NUCLEOTIDE SEQUENCE</scope>
</reference>